<evidence type="ECO:0000256" key="3">
    <source>
        <dbReference type="ARBA" id="ARBA00023125"/>
    </source>
</evidence>
<dbReference type="FunFam" id="2.60.40.820:FF:000007">
    <property type="entry name" value="T-box transcription factor"/>
    <property type="match status" value="1"/>
</dbReference>
<reference evidence="10" key="1">
    <citation type="submission" date="2025-08" db="UniProtKB">
        <authorList>
            <consortium name="RefSeq"/>
        </authorList>
    </citation>
    <scope>IDENTIFICATION</scope>
    <source>
        <strain evidence="10">Quisiro</strain>
        <tissue evidence="10">Liver</tissue>
    </source>
</reference>
<accession>A0A2I4CA15</accession>
<dbReference type="SMART" id="SM00425">
    <property type="entry name" value="TBOX"/>
    <property type="match status" value="1"/>
</dbReference>
<dbReference type="InterPro" id="IPR046360">
    <property type="entry name" value="T-box_DNA-bd"/>
</dbReference>
<dbReference type="PANTHER" id="PTHR11267">
    <property type="entry name" value="T-BOX PROTEIN-RELATED"/>
    <property type="match status" value="1"/>
</dbReference>
<dbReference type="InParanoid" id="A0A2I4CA15"/>
<evidence type="ECO:0000256" key="1">
    <source>
        <dbReference type="ARBA" id="ARBA00004123"/>
    </source>
</evidence>
<dbReference type="PRINTS" id="PR00937">
    <property type="entry name" value="TBOX"/>
</dbReference>
<feature type="domain" description="T-box" evidence="8">
    <location>
        <begin position="35"/>
        <end position="213"/>
    </location>
</feature>
<dbReference type="SUPFAM" id="SSF49417">
    <property type="entry name" value="p53-like transcription factors"/>
    <property type="match status" value="1"/>
</dbReference>
<dbReference type="GO" id="GO:0005634">
    <property type="term" value="C:nucleus"/>
    <property type="evidence" value="ECO:0007669"/>
    <property type="project" value="UniProtKB-SubCell"/>
</dbReference>
<dbReference type="GO" id="GO:0000981">
    <property type="term" value="F:DNA-binding transcription factor activity, RNA polymerase II-specific"/>
    <property type="evidence" value="ECO:0007669"/>
    <property type="project" value="TreeGrafter"/>
</dbReference>
<dbReference type="InterPro" id="IPR036960">
    <property type="entry name" value="T-box_sf"/>
</dbReference>
<comment type="subcellular location">
    <subcellularLocation>
        <location evidence="1 6">Nucleus</location>
    </subcellularLocation>
</comment>
<feature type="region of interest" description="Disordered" evidence="7">
    <location>
        <begin position="208"/>
        <end position="257"/>
    </location>
</feature>
<dbReference type="GO" id="GO:0000785">
    <property type="term" value="C:chromatin"/>
    <property type="evidence" value="ECO:0007669"/>
    <property type="project" value="TreeGrafter"/>
</dbReference>
<organism evidence="9 10">
    <name type="scientific">Austrofundulus limnaeus</name>
    <name type="common">Annual killifish</name>
    <dbReference type="NCBI Taxonomy" id="52670"/>
    <lineage>
        <taxon>Eukaryota</taxon>
        <taxon>Metazoa</taxon>
        <taxon>Chordata</taxon>
        <taxon>Craniata</taxon>
        <taxon>Vertebrata</taxon>
        <taxon>Euteleostomi</taxon>
        <taxon>Actinopterygii</taxon>
        <taxon>Neopterygii</taxon>
        <taxon>Teleostei</taxon>
        <taxon>Neoteleostei</taxon>
        <taxon>Acanthomorphata</taxon>
        <taxon>Ovalentaria</taxon>
        <taxon>Atherinomorphae</taxon>
        <taxon>Cyprinodontiformes</taxon>
        <taxon>Rivulidae</taxon>
        <taxon>Austrofundulus</taxon>
    </lineage>
</organism>
<dbReference type="STRING" id="52670.A0A2I4CA15"/>
<evidence type="ECO:0000313" key="9">
    <source>
        <dbReference type="Proteomes" id="UP000192220"/>
    </source>
</evidence>
<keyword evidence="5 6" id="KW-0539">Nucleus</keyword>
<dbReference type="AlphaFoldDB" id="A0A2I4CA15"/>
<dbReference type="OrthoDB" id="7442607at2759"/>
<feature type="compositionally biased region" description="Polar residues" evidence="7">
    <location>
        <begin position="9"/>
        <end position="20"/>
    </location>
</feature>
<comment type="caution">
    <text evidence="6">Lacks conserved residue(s) required for the propagation of feature annotation.</text>
</comment>
<dbReference type="PANTHER" id="PTHR11267:SF204">
    <property type="entry name" value="SPADETAIL"/>
    <property type="match status" value="1"/>
</dbReference>
<dbReference type="RefSeq" id="XP_013876834.1">
    <property type="nucleotide sequence ID" value="XM_014021380.1"/>
</dbReference>
<evidence type="ECO:0000256" key="7">
    <source>
        <dbReference type="SAM" id="MobiDB-lite"/>
    </source>
</evidence>
<evidence type="ECO:0000256" key="6">
    <source>
        <dbReference type="PROSITE-ProRule" id="PRU00201"/>
    </source>
</evidence>
<protein>
    <submittedName>
        <fullName evidence="10">T-box transcription factor 16</fullName>
    </submittedName>
</protein>
<evidence type="ECO:0000256" key="5">
    <source>
        <dbReference type="ARBA" id="ARBA00023242"/>
    </source>
</evidence>
<evidence type="ECO:0000313" key="10">
    <source>
        <dbReference type="RefSeq" id="XP_013876834.1"/>
    </source>
</evidence>
<gene>
    <name evidence="10" type="primary">tbx16</name>
</gene>
<evidence type="ECO:0000259" key="8">
    <source>
        <dbReference type="PROSITE" id="PS50252"/>
    </source>
</evidence>
<dbReference type="InterPro" id="IPR001699">
    <property type="entry name" value="TF_T-box"/>
</dbReference>
<keyword evidence="9" id="KW-1185">Reference proteome</keyword>
<keyword evidence="3 6" id="KW-0238">DNA-binding</keyword>
<keyword evidence="4" id="KW-0804">Transcription</keyword>
<dbReference type="GO" id="GO:0045893">
    <property type="term" value="P:positive regulation of DNA-templated transcription"/>
    <property type="evidence" value="ECO:0007669"/>
    <property type="project" value="InterPro"/>
</dbReference>
<dbReference type="GO" id="GO:0003007">
    <property type="term" value="P:heart morphogenesis"/>
    <property type="evidence" value="ECO:0007669"/>
    <property type="project" value="TreeGrafter"/>
</dbReference>
<dbReference type="InterPro" id="IPR008967">
    <property type="entry name" value="p53-like_TF_DNA-bd_sf"/>
</dbReference>
<dbReference type="GO" id="GO:0001708">
    <property type="term" value="P:cell fate specification"/>
    <property type="evidence" value="ECO:0007669"/>
    <property type="project" value="TreeGrafter"/>
</dbReference>
<evidence type="ECO:0000256" key="4">
    <source>
        <dbReference type="ARBA" id="ARBA00023163"/>
    </source>
</evidence>
<sequence length="466" mass="52193">MQSIRDLKSNFSGPPTTSMAAASETYHQGNIRMTLEDLELWRTFHETGTEMIITKPGRRMFPHCKLSLSGLIPCAKYILLVDMVPEDSFRYKWNKEKWEVAGKAEPQPPCRTYLHPDSPALGSHWMKQSVSFLKLKLTNNTLDQHGHIILHSMHRYHPRFHVVQADDLFSVRWSVFQTFTFPEMSFTAVTAYQNTKITRLKIDHNPFAKGFRDEGTKKKRRSNKTQACTEKKAKMSENLSQDSREDGSPGLCESPCHSYDQDEVELIKVKDEDAVKEEHYSLWGADTQQGGRTHSPAGVDTKDIYSAEQLVPAQSSYRAHEYGKSPSPPTSVGSSNSGSERSCFGSRVPDIATIPDHDSSKPRAHEAAGPSHCGPQQHLPGPQDYGGALNMTVAQAGKPGVLGHHIYSPYSAEQPLVGQWSGPGPAQYPPHHPLTADYTSQAVHHGYHHGNVTEWSQYPLFPYSCW</sequence>
<evidence type="ECO:0000256" key="2">
    <source>
        <dbReference type="ARBA" id="ARBA00023015"/>
    </source>
</evidence>
<dbReference type="InterPro" id="IPR018186">
    <property type="entry name" value="TF_T-box_CS"/>
</dbReference>
<dbReference type="Pfam" id="PF00907">
    <property type="entry name" value="T-box"/>
    <property type="match status" value="1"/>
</dbReference>
<dbReference type="Proteomes" id="UP000192220">
    <property type="component" value="Unplaced"/>
</dbReference>
<dbReference type="GO" id="GO:0007389">
    <property type="term" value="P:pattern specification process"/>
    <property type="evidence" value="ECO:0007669"/>
    <property type="project" value="TreeGrafter"/>
</dbReference>
<feature type="region of interest" description="Disordered" evidence="7">
    <location>
        <begin position="1"/>
        <end position="20"/>
    </location>
</feature>
<dbReference type="Gene3D" id="2.60.40.820">
    <property type="entry name" value="Transcription factor, T-box"/>
    <property type="match status" value="1"/>
</dbReference>
<feature type="compositionally biased region" description="Basic and acidic residues" evidence="7">
    <location>
        <begin position="355"/>
        <end position="366"/>
    </location>
</feature>
<feature type="region of interest" description="Disordered" evidence="7">
    <location>
        <begin position="316"/>
        <end position="387"/>
    </location>
</feature>
<dbReference type="CTD" id="30264"/>
<dbReference type="PROSITE" id="PS50252">
    <property type="entry name" value="TBOX_3"/>
    <property type="match status" value="1"/>
</dbReference>
<dbReference type="PROSITE" id="PS01283">
    <property type="entry name" value="TBOX_1"/>
    <property type="match status" value="1"/>
</dbReference>
<dbReference type="CDD" id="cd20197">
    <property type="entry name" value="T-box_VegT-like"/>
    <property type="match status" value="1"/>
</dbReference>
<dbReference type="KEGG" id="alim:106526706"/>
<feature type="compositionally biased region" description="Low complexity" evidence="7">
    <location>
        <begin position="330"/>
        <end position="346"/>
    </location>
</feature>
<dbReference type="GO" id="GO:0000978">
    <property type="term" value="F:RNA polymerase II cis-regulatory region sequence-specific DNA binding"/>
    <property type="evidence" value="ECO:0007669"/>
    <property type="project" value="InterPro"/>
</dbReference>
<dbReference type="PROSITE" id="PS01264">
    <property type="entry name" value="TBOX_2"/>
    <property type="match status" value="1"/>
</dbReference>
<name>A0A2I4CA15_AUSLI</name>
<keyword evidence="2" id="KW-0805">Transcription regulation</keyword>
<proteinExistence type="predicted"/>